<dbReference type="InterPro" id="IPR050121">
    <property type="entry name" value="Cytochrome_P450_monoxygenase"/>
</dbReference>
<dbReference type="OrthoDB" id="1470350at2759"/>
<protein>
    <recommendedName>
        <fullName evidence="11">Cytochrome P450</fullName>
    </recommendedName>
</protein>
<evidence type="ECO:0000256" key="5">
    <source>
        <dbReference type="ARBA" id="ARBA00023004"/>
    </source>
</evidence>
<comment type="similarity">
    <text evidence="2 8">Belongs to the cytochrome P450 family.</text>
</comment>
<dbReference type="InterPro" id="IPR017972">
    <property type="entry name" value="Cyt_P450_CS"/>
</dbReference>
<evidence type="ECO:0000256" key="8">
    <source>
        <dbReference type="RuleBase" id="RU000461"/>
    </source>
</evidence>
<name>A0A0F8A5H1_9HYPO</name>
<comment type="cofactor">
    <cofactor evidence="1 7">
        <name>heme</name>
        <dbReference type="ChEBI" id="CHEBI:30413"/>
    </cofactor>
</comment>
<dbReference type="PRINTS" id="PR00465">
    <property type="entry name" value="EP450IV"/>
</dbReference>
<dbReference type="InterPro" id="IPR002403">
    <property type="entry name" value="Cyt_P450_E_grp-IV"/>
</dbReference>
<dbReference type="Gene3D" id="1.10.630.10">
    <property type="entry name" value="Cytochrome P450"/>
    <property type="match status" value="1"/>
</dbReference>
<dbReference type="EMBL" id="KQ030518">
    <property type="protein sequence ID" value="KJZ75319.1"/>
    <property type="molecule type" value="Genomic_DNA"/>
</dbReference>
<proteinExistence type="inferred from homology"/>
<dbReference type="GO" id="GO:0005506">
    <property type="term" value="F:iron ion binding"/>
    <property type="evidence" value="ECO:0007669"/>
    <property type="project" value="InterPro"/>
</dbReference>
<accession>A0A0F8A5H1</accession>
<dbReference type="Pfam" id="PF00067">
    <property type="entry name" value="p450"/>
    <property type="match status" value="1"/>
</dbReference>
<gene>
    <name evidence="9" type="ORF">HIM_05245</name>
</gene>
<dbReference type="PANTHER" id="PTHR24305">
    <property type="entry name" value="CYTOCHROME P450"/>
    <property type="match status" value="1"/>
</dbReference>
<reference evidence="9 10" key="1">
    <citation type="journal article" date="2014" name="Genome Biol. Evol.">
        <title>Comparative genomics and transcriptomics analyses reveal divergent lifestyle features of nematode endoparasitic fungus Hirsutella minnesotensis.</title>
        <authorList>
            <person name="Lai Y."/>
            <person name="Liu K."/>
            <person name="Zhang X."/>
            <person name="Zhang X."/>
            <person name="Li K."/>
            <person name="Wang N."/>
            <person name="Shu C."/>
            <person name="Wu Y."/>
            <person name="Wang C."/>
            <person name="Bushley K.E."/>
            <person name="Xiang M."/>
            <person name="Liu X."/>
        </authorList>
    </citation>
    <scope>NUCLEOTIDE SEQUENCE [LARGE SCALE GENOMIC DNA]</scope>
    <source>
        <strain evidence="9 10">3608</strain>
    </source>
</reference>
<evidence type="ECO:0000256" key="7">
    <source>
        <dbReference type="PIRSR" id="PIRSR602403-1"/>
    </source>
</evidence>
<evidence type="ECO:0000256" key="3">
    <source>
        <dbReference type="ARBA" id="ARBA00022617"/>
    </source>
</evidence>
<keyword evidence="5 7" id="KW-0408">Iron</keyword>
<dbReference type="PRINTS" id="PR00385">
    <property type="entry name" value="P450"/>
</dbReference>
<evidence type="ECO:0000256" key="1">
    <source>
        <dbReference type="ARBA" id="ARBA00001971"/>
    </source>
</evidence>
<keyword evidence="3 7" id="KW-0349">Heme</keyword>
<keyword evidence="8" id="KW-0560">Oxidoreductase</keyword>
<organism evidence="9 10">
    <name type="scientific">Hirsutella minnesotensis 3608</name>
    <dbReference type="NCBI Taxonomy" id="1043627"/>
    <lineage>
        <taxon>Eukaryota</taxon>
        <taxon>Fungi</taxon>
        <taxon>Dikarya</taxon>
        <taxon>Ascomycota</taxon>
        <taxon>Pezizomycotina</taxon>
        <taxon>Sordariomycetes</taxon>
        <taxon>Hypocreomycetidae</taxon>
        <taxon>Hypocreales</taxon>
        <taxon>Ophiocordycipitaceae</taxon>
        <taxon>Hirsutella</taxon>
    </lineage>
</organism>
<dbReference type="SUPFAM" id="SSF48264">
    <property type="entry name" value="Cytochrome P450"/>
    <property type="match status" value="1"/>
</dbReference>
<keyword evidence="6 8" id="KW-0503">Monooxygenase</keyword>
<dbReference type="GO" id="GO:0020037">
    <property type="term" value="F:heme binding"/>
    <property type="evidence" value="ECO:0007669"/>
    <property type="project" value="InterPro"/>
</dbReference>
<evidence type="ECO:0000313" key="9">
    <source>
        <dbReference type="EMBL" id="KJZ75319.1"/>
    </source>
</evidence>
<dbReference type="PANTHER" id="PTHR24305:SF166">
    <property type="entry name" value="CYTOCHROME P450 12A4, MITOCHONDRIAL-RELATED"/>
    <property type="match status" value="1"/>
</dbReference>
<dbReference type="PROSITE" id="PS00086">
    <property type="entry name" value="CYTOCHROME_P450"/>
    <property type="match status" value="1"/>
</dbReference>
<dbReference type="Proteomes" id="UP000054481">
    <property type="component" value="Unassembled WGS sequence"/>
</dbReference>
<dbReference type="InterPro" id="IPR001128">
    <property type="entry name" value="Cyt_P450"/>
</dbReference>
<evidence type="ECO:0000256" key="2">
    <source>
        <dbReference type="ARBA" id="ARBA00010617"/>
    </source>
</evidence>
<evidence type="ECO:0000256" key="4">
    <source>
        <dbReference type="ARBA" id="ARBA00022723"/>
    </source>
</evidence>
<keyword evidence="10" id="KW-1185">Reference proteome</keyword>
<keyword evidence="4 7" id="KW-0479">Metal-binding</keyword>
<dbReference type="InterPro" id="IPR036396">
    <property type="entry name" value="Cyt_P450_sf"/>
</dbReference>
<dbReference type="GO" id="GO:0004497">
    <property type="term" value="F:monooxygenase activity"/>
    <property type="evidence" value="ECO:0007669"/>
    <property type="project" value="UniProtKB-KW"/>
</dbReference>
<sequence length="290" mass="32494">MLPKSHRQSTNFLENWLLELCDRAEVVRLSAARGLSTDAGDIPSVYQLVKTGVDADMPNASHDTKRKKIASELFDQMSGGREVLGLVLAYTIYYISQSPSAQERLRTELATLEPSMRQGPDASIGHCQNSADAPRLPAPSSLDKLPYLSAILKESFRMRPTSTPLPRVTPRDRCVSLAGVDGIPPNTRVNVFQWFIHRNPENYNNADEWYPERWLEAESKSGKSPLLWPFGGGSRMCVGVSLTQYLMRYILALIYSNFSSRVVSKRIGAHEPGSTEDEILVQFEPLYCKE</sequence>
<feature type="binding site" description="axial binding residue" evidence="7">
    <location>
        <position position="237"/>
    </location>
    <ligand>
        <name>heme</name>
        <dbReference type="ChEBI" id="CHEBI:30413"/>
    </ligand>
    <ligandPart>
        <name>Fe</name>
        <dbReference type="ChEBI" id="CHEBI:18248"/>
    </ligandPart>
</feature>
<evidence type="ECO:0000313" key="10">
    <source>
        <dbReference type="Proteomes" id="UP000054481"/>
    </source>
</evidence>
<evidence type="ECO:0000256" key="6">
    <source>
        <dbReference type="ARBA" id="ARBA00023033"/>
    </source>
</evidence>
<dbReference type="AlphaFoldDB" id="A0A0F8A5H1"/>
<evidence type="ECO:0008006" key="11">
    <source>
        <dbReference type="Google" id="ProtNLM"/>
    </source>
</evidence>
<dbReference type="GO" id="GO:0016705">
    <property type="term" value="F:oxidoreductase activity, acting on paired donors, with incorporation or reduction of molecular oxygen"/>
    <property type="evidence" value="ECO:0007669"/>
    <property type="project" value="InterPro"/>
</dbReference>